<name>A0A1E4TL91_9ASCO</name>
<feature type="compositionally biased region" description="Basic and acidic residues" evidence="1">
    <location>
        <begin position="502"/>
        <end position="521"/>
    </location>
</feature>
<keyword evidence="3" id="KW-1185">Reference proteome</keyword>
<feature type="region of interest" description="Disordered" evidence="1">
    <location>
        <begin position="502"/>
        <end position="530"/>
    </location>
</feature>
<organism evidence="2 3">
    <name type="scientific">Tortispora caseinolytica NRRL Y-17796</name>
    <dbReference type="NCBI Taxonomy" id="767744"/>
    <lineage>
        <taxon>Eukaryota</taxon>
        <taxon>Fungi</taxon>
        <taxon>Dikarya</taxon>
        <taxon>Ascomycota</taxon>
        <taxon>Saccharomycotina</taxon>
        <taxon>Trigonopsidomycetes</taxon>
        <taxon>Trigonopsidales</taxon>
        <taxon>Trigonopsidaceae</taxon>
        <taxon>Tortispora</taxon>
    </lineage>
</organism>
<dbReference type="Proteomes" id="UP000095023">
    <property type="component" value="Unassembled WGS sequence"/>
</dbReference>
<feature type="compositionally biased region" description="Polar residues" evidence="1">
    <location>
        <begin position="315"/>
        <end position="326"/>
    </location>
</feature>
<evidence type="ECO:0000313" key="2">
    <source>
        <dbReference type="EMBL" id="ODV92525.1"/>
    </source>
</evidence>
<feature type="region of interest" description="Disordered" evidence="1">
    <location>
        <begin position="308"/>
        <end position="381"/>
    </location>
</feature>
<proteinExistence type="predicted"/>
<evidence type="ECO:0000313" key="3">
    <source>
        <dbReference type="Proteomes" id="UP000095023"/>
    </source>
</evidence>
<reference evidence="3" key="1">
    <citation type="submission" date="2016-02" db="EMBL/GenBank/DDBJ databases">
        <title>Comparative genomics of biotechnologically important yeasts.</title>
        <authorList>
            <consortium name="DOE Joint Genome Institute"/>
            <person name="Riley R."/>
            <person name="Haridas S."/>
            <person name="Wolfe K.H."/>
            <person name="Lopes M.R."/>
            <person name="Hittinger C.T."/>
            <person name="Goker M."/>
            <person name="Salamov A."/>
            <person name="Wisecaver J."/>
            <person name="Long T.M."/>
            <person name="Aerts A.L."/>
            <person name="Barry K."/>
            <person name="Choi C."/>
            <person name="Clum A."/>
            <person name="Coughlan A.Y."/>
            <person name="Deshpande S."/>
            <person name="Douglass A.P."/>
            <person name="Hanson S.J."/>
            <person name="Klenk H.-P."/>
            <person name="Labutti K."/>
            <person name="Lapidus A."/>
            <person name="Lindquist E."/>
            <person name="Lipzen A."/>
            <person name="Meier-Kolthoff J.P."/>
            <person name="Ohm R.A."/>
            <person name="Otillar R.P."/>
            <person name="Pangilinan J."/>
            <person name="Peng Y."/>
            <person name="Rokas A."/>
            <person name="Rosa C.A."/>
            <person name="Scheuner C."/>
            <person name="Sibirny A.A."/>
            <person name="Slot J.C."/>
            <person name="Stielow J.B."/>
            <person name="Sun H."/>
            <person name="Kurtzman C.P."/>
            <person name="Blackwell M."/>
            <person name="Jeffries T.W."/>
            <person name="Grigoriev I.V."/>
        </authorList>
    </citation>
    <scope>NUCLEOTIDE SEQUENCE [LARGE SCALE GENOMIC DNA]</scope>
    <source>
        <strain evidence="3">NRRL Y-17796</strain>
    </source>
</reference>
<feature type="compositionally biased region" description="Polar residues" evidence="1">
    <location>
        <begin position="221"/>
        <end position="230"/>
    </location>
</feature>
<evidence type="ECO:0000256" key="1">
    <source>
        <dbReference type="SAM" id="MobiDB-lite"/>
    </source>
</evidence>
<dbReference type="AlphaFoldDB" id="A0A1E4TL91"/>
<gene>
    <name evidence="2" type="ORF">CANCADRAFT_43129</name>
</gene>
<feature type="compositionally biased region" description="Low complexity" evidence="1">
    <location>
        <begin position="184"/>
        <end position="208"/>
    </location>
</feature>
<accession>A0A1E4TL91</accession>
<feature type="region of interest" description="Disordered" evidence="1">
    <location>
        <begin position="88"/>
        <end position="136"/>
    </location>
</feature>
<feature type="region of interest" description="Disordered" evidence="1">
    <location>
        <begin position="1"/>
        <end position="34"/>
    </location>
</feature>
<dbReference type="EMBL" id="KV453841">
    <property type="protein sequence ID" value="ODV92525.1"/>
    <property type="molecule type" value="Genomic_DNA"/>
</dbReference>
<feature type="compositionally biased region" description="Low complexity" evidence="1">
    <location>
        <begin position="336"/>
        <end position="354"/>
    </location>
</feature>
<protein>
    <submittedName>
        <fullName evidence="2">Uncharacterized protein</fullName>
    </submittedName>
</protein>
<feature type="region of interest" description="Disordered" evidence="1">
    <location>
        <begin position="184"/>
        <end position="231"/>
    </location>
</feature>
<feature type="compositionally biased region" description="Low complexity" evidence="1">
    <location>
        <begin position="88"/>
        <end position="130"/>
    </location>
</feature>
<sequence length="591" mass="66569">MDSSQDQFQQGLPTDSQFNSQRSIPQNYQTNLQPNQRQGITEQMRLNNQHQMSQRQWPDILSNQLDLNQVDLRNAAKIQQMIPNPHPQLQQLQQQVQQQQPLSQQPQSIAQQIPQQLQQNLQPQPQQLQQTTASRIPVPYSQDIMRQMQAQGFRRQGSPPSVQGNTTLTQAQLYKLQQQQQHQQQYLQQQSQPQRQPQVQHLQQSQQQEALGTGPYRMSSGPANNSSSLNGPYYVPSSVNVDGTQKMASFDNEILQQQLQQQQLQQQQQQQQMQQQQLKKQQLQQLQQQQFQEQQQQMQKQQQLQQQQQAQKVQPTSKQPVKQTSTRGRRPTLNKAAPTAATSSPTTANASISNYSPAPQNPPPTAQGINAPLSGTDATNDGSLAGFVTEGKFPIPEITFPDATTYEEAIKYADAVSQCVKGSMVQVADLLSKRLEVKEKALNSTGAKLAGDMYFPSLPRVNPDPVLKRYSQVYHAALDVLEVMISRGATVLREHIKKEQEIERNKASSELSSKLEAESKAENSTADGDGLNDFDNTGLVFNSAFEDDFQFADGMLNLDEGQESFGAFDDWNMMDKEDKEDGLFGSDFAYT</sequence>